<keyword evidence="1" id="KW-0479">Metal-binding</keyword>
<evidence type="ECO:0000256" key="6">
    <source>
        <dbReference type="SAM" id="MobiDB-lite"/>
    </source>
</evidence>
<dbReference type="InterPro" id="IPR013087">
    <property type="entry name" value="Znf_C2H2_type"/>
</dbReference>
<evidence type="ECO:0000256" key="1">
    <source>
        <dbReference type="ARBA" id="ARBA00022723"/>
    </source>
</evidence>
<dbReference type="PROSITE" id="PS00028">
    <property type="entry name" value="ZINC_FINGER_C2H2_1"/>
    <property type="match status" value="2"/>
</dbReference>
<feature type="compositionally biased region" description="Basic and acidic residues" evidence="6">
    <location>
        <begin position="117"/>
        <end position="126"/>
    </location>
</feature>
<evidence type="ECO:0000313" key="9">
    <source>
        <dbReference type="Proteomes" id="UP000282876"/>
    </source>
</evidence>
<dbReference type="PROSITE" id="PS50157">
    <property type="entry name" value="ZINC_FINGER_C2H2_2"/>
    <property type="match status" value="2"/>
</dbReference>
<organism evidence="8 9">
    <name type="scientific">Tubulinosema ratisbonensis</name>
    <dbReference type="NCBI Taxonomy" id="291195"/>
    <lineage>
        <taxon>Eukaryota</taxon>
        <taxon>Fungi</taxon>
        <taxon>Fungi incertae sedis</taxon>
        <taxon>Microsporidia</taxon>
        <taxon>Tubulinosematoidea</taxon>
        <taxon>Tubulinosematidae</taxon>
        <taxon>Tubulinosema</taxon>
    </lineage>
</organism>
<dbReference type="InterPro" id="IPR036236">
    <property type="entry name" value="Znf_C2H2_sf"/>
</dbReference>
<dbReference type="GO" id="GO:0000785">
    <property type="term" value="C:chromatin"/>
    <property type="evidence" value="ECO:0007669"/>
    <property type="project" value="TreeGrafter"/>
</dbReference>
<reference evidence="8 9" key="1">
    <citation type="submission" date="2018-10" db="EMBL/GenBank/DDBJ databases">
        <title>Draft genome sequence of the microsporidian Tubulinosema ratisbonensis.</title>
        <authorList>
            <person name="Polonais V."/>
            <person name="Peyretaillade E."/>
            <person name="Niehus S."/>
            <person name="Wawrzyniak I."/>
            <person name="Franchet A."/>
            <person name="Gaspin C."/>
            <person name="Reichstadt M."/>
            <person name="Belser C."/>
            <person name="Labadie K."/>
            <person name="Delbac F."/>
            <person name="Ferrandon D."/>
        </authorList>
    </citation>
    <scope>NUCLEOTIDE SEQUENCE [LARGE SCALE GENOMIC DNA]</scope>
    <source>
        <strain evidence="8 9">Franzen</strain>
    </source>
</reference>
<dbReference type="VEuPathDB" id="MicrosporidiaDB:TUBRATIS_23350"/>
<dbReference type="PANTHER" id="PTHR14003">
    <property type="entry name" value="TRANSCRIPTIONAL REPRESSOR PROTEIN YY"/>
    <property type="match status" value="1"/>
</dbReference>
<evidence type="ECO:0000313" key="8">
    <source>
        <dbReference type="EMBL" id="RVD91221.1"/>
    </source>
</evidence>
<feature type="compositionally biased region" description="Basic and acidic residues" evidence="6">
    <location>
        <begin position="191"/>
        <end position="204"/>
    </location>
</feature>
<feature type="compositionally biased region" description="Polar residues" evidence="6">
    <location>
        <begin position="39"/>
        <end position="51"/>
    </location>
</feature>
<feature type="domain" description="C2H2-type" evidence="7">
    <location>
        <begin position="238"/>
        <end position="267"/>
    </location>
</feature>
<dbReference type="AlphaFoldDB" id="A0A437AJ71"/>
<proteinExistence type="predicted"/>
<dbReference type="EMBL" id="RCSS01000602">
    <property type="protein sequence ID" value="RVD91221.1"/>
    <property type="molecule type" value="Genomic_DNA"/>
</dbReference>
<dbReference type="Gene3D" id="3.30.160.60">
    <property type="entry name" value="Classic Zinc Finger"/>
    <property type="match status" value="2"/>
</dbReference>
<evidence type="ECO:0000256" key="3">
    <source>
        <dbReference type="ARBA" id="ARBA00022771"/>
    </source>
</evidence>
<feature type="compositionally biased region" description="Basic and acidic residues" evidence="6">
    <location>
        <begin position="57"/>
        <end position="80"/>
    </location>
</feature>
<dbReference type="PANTHER" id="PTHR14003:SF19">
    <property type="entry name" value="YY2 TRANSCRIPTION FACTOR"/>
    <property type="match status" value="1"/>
</dbReference>
<feature type="region of interest" description="Disordered" evidence="6">
    <location>
        <begin position="1"/>
        <end position="86"/>
    </location>
</feature>
<comment type="caution">
    <text evidence="8">The sequence shown here is derived from an EMBL/GenBank/DDBJ whole genome shotgun (WGS) entry which is preliminary data.</text>
</comment>
<feature type="region of interest" description="Disordered" evidence="6">
    <location>
        <begin position="185"/>
        <end position="204"/>
    </location>
</feature>
<keyword evidence="2" id="KW-0677">Repeat</keyword>
<dbReference type="STRING" id="291195.A0A437AJ71"/>
<feature type="region of interest" description="Disordered" evidence="6">
    <location>
        <begin position="117"/>
        <end position="136"/>
    </location>
</feature>
<evidence type="ECO:0000256" key="5">
    <source>
        <dbReference type="PROSITE-ProRule" id="PRU00042"/>
    </source>
</evidence>
<dbReference type="SUPFAM" id="SSF57667">
    <property type="entry name" value="beta-beta-alpha zinc fingers"/>
    <property type="match status" value="1"/>
</dbReference>
<dbReference type="GO" id="GO:0000981">
    <property type="term" value="F:DNA-binding transcription factor activity, RNA polymerase II-specific"/>
    <property type="evidence" value="ECO:0007669"/>
    <property type="project" value="TreeGrafter"/>
</dbReference>
<gene>
    <name evidence="8" type="ORF">TUBRATIS_23350</name>
</gene>
<dbReference type="Proteomes" id="UP000282876">
    <property type="component" value="Unassembled WGS sequence"/>
</dbReference>
<keyword evidence="4" id="KW-0862">Zinc</keyword>
<protein>
    <recommendedName>
        <fullName evidence="7">C2H2-type domain-containing protein</fullName>
    </recommendedName>
</protein>
<evidence type="ECO:0000256" key="4">
    <source>
        <dbReference type="ARBA" id="ARBA00022833"/>
    </source>
</evidence>
<evidence type="ECO:0000259" key="7">
    <source>
        <dbReference type="PROSITE" id="PS50157"/>
    </source>
</evidence>
<keyword evidence="9" id="KW-1185">Reference proteome</keyword>
<name>A0A437AJ71_9MICR</name>
<dbReference type="Pfam" id="PF00096">
    <property type="entry name" value="zf-C2H2"/>
    <property type="match status" value="1"/>
</dbReference>
<dbReference type="GO" id="GO:0031519">
    <property type="term" value="C:PcG protein complex"/>
    <property type="evidence" value="ECO:0007669"/>
    <property type="project" value="TreeGrafter"/>
</dbReference>
<dbReference type="GO" id="GO:0005667">
    <property type="term" value="C:transcription regulator complex"/>
    <property type="evidence" value="ECO:0007669"/>
    <property type="project" value="TreeGrafter"/>
</dbReference>
<feature type="compositionally biased region" description="Basic and acidic residues" evidence="6">
    <location>
        <begin position="8"/>
        <end position="37"/>
    </location>
</feature>
<keyword evidence="3 5" id="KW-0863">Zinc-finger</keyword>
<evidence type="ECO:0000256" key="2">
    <source>
        <dbReference type="ARBA" id="ARBA00022737"/>
    </source>
</evidence>
<dbReference type="GO" id="GO:0000978">
    <property type="term" value="F:RNA polymerase II cis-regulatory region sequence-specific DNA binding"/>
    <property type="evidence" value="ECO:0007669"/>
    <property type="project" value="TreeGrafter"/>
</dbReference>
<accession>A0A437AJ71</accession>
<feature type="domain" description="C2H2-type" evidence="7">
    <location>
        <begin position="268"/>
        <end position="292"/>
    </location>
</feature>
<dbReference type="OrthoDB" id="6365676at2759"/>
<dbReference type="GO" id="GO:0008270">
    <property type="term" value="F:zinc ion binding"/>
    <property type="evidence" value="ECO:0007669"/>
    <property type="project" value="UniProtKB-KW"/>
</dbReference>
<dbReference type="SMART" id="SM00355">
    <property type="entry name" value="ZnF_C2H2"/>
    <property type="match status" value="2"/>
</dbReference>
<sequence length="298" mass="35230">MLEELDEMEKNISENNSDKEDSEKALKNTPPERKEEASDINSESCNINIDFSESYEEEKSQENMEKLRNLDDELDRKTSITEEPQYQNKERVVPGLKKTITPLDILATIAEMESERLKRKESENKQVFKRRPGRPKSVPLELQEYSRTDPQPINITQEQYLQNPYYYKKLKIRPYESKDGEPQKITIHRRKDSEISKDNNERSESSMDKFTDAYIIKKYGDIPESTFSTGWKDGMFVYFCPEEGCNKYFPSTSRAKRHYIIHTEAKPYKCPNPGCDKRFSRKDNMNQHCRMHCKFARD</sequence>